<proteinExistence type="predicted"/>
<dbReference type="Proteomes" id="UP000050525">
    <property type="component" value="Unassembled WGS sequence"/>
</dbReference>
<dbReference type="EMBL" id="AKHW03000678">
    <property type="protein sequence ID" value="KYO44706.1"/>
    <property type="molecule type" value="Genomic_DNA"/>
</dbReference>
<reference evidence="1 2" key="1">
    <citation type="journal article" date="2012" name="Genome Biol.">
        <title>Sequencing three crocodilian genomes to illuminate the evolution of archosaurs and amniotes.</title>
        <authorList>
            <person name="St John J.A."/>
            <person name="Braun E.L."/>
            <person name="Isberg S.R."/>
            <person name="Miles L.G."/>
            <person name="Chong A.Y."/>
            <person name="Gongora J."/>
            <person name="Dalzell P."/>
            <person name="Moran C."/>
            <person name="Bed'hom B."/>
            <person name="Abzhanov A."/>
            <person name="Burgess S.C."/>
            <person name="Cooksey A.M."/>
            <person name="Castoe T.A."/>
            <person name="Crawford N.G."/>
            <person name="Densmore L.D."/>
            <person name="Drew J.C."/>
            <person name="Edwards S.V."/>
            <person name="Faircloth B.C."/>
            <person name="Fujita M.K."/>
            <person name="Greenwold M.J."/>
            <person name="Hoffmann F.G."/>
            <person name="Howard J.M."/>
            <person name="Iguchi T."/>
            <person name="Janes D.E."/>
            <person name="Khan S.Y."/>
            <person name="Kohno S."/>
            <person name="de Koning A.J."/>
            <person name="Lance S.L."/>
            <person name="McCarthy F.M."/>
            <person name="McCormack J.E."/>
            <person name="Merchant M.E."/>
            <person name="Peterson D.G."/>
            <person name="Pollock D.D."/>
            <person name="Pourmand N."/>
            <person name="Raney B.J."/>
            <person name="Roessler K.A."/>
            <person name="Sanford J.R."/>
            <person name="Sawyer R.H."/>
            <person name="Schmidt C.J."/>
            <person name="Triplett E.W."/>
            <person name="Tuberville T.D."/>
            <person name="Venegas-Anaya M."/>
            <person name="Howard J.T."/>
            <person name="Jarvis E.D."/>
            <person name="Guillette L.J.Jr."/>
            <person name="Glenn T.C."/>
            <person name="Green R.E."/>
            <person name="Ray D.A."/>
        </authorList>
    </citation>
    <scope>NUCLEOTIDE SEQUENCE [LARGE SCALE GENOMIC DNA]</scope>
    <source>
        <strain evidence="1">KSC_2009_1</strain>
    </source>
</reference>
<dbReference type="AlphaFoldDB" id="A0A151P6K8"/>
<name>A0A151P6K8_ALLMI</name>
<organism evidence="1 2">
    <name type="scientific">Alligator mississippiensis</name>
    <name type="common">American alligator</name>
    <dbReference type="NCBI Taxonomy" id="8496"/>
    <lineage>
        <taxon>Eukaryota</taxon>
        <taxon>Metazoa</taxon>
        <taxon>Chordata</taxon>
        <taxon>Craniata</taxon>
        <taxon>Vertebrata</taxon>
        <taxon>Euteleostomi</taxon>
        <taxon>Archelosauria</taxon>
        <taxon>Archosauria</taxon>
        <taxon>Crocodylia</taxon>
        <taxon>Alligatoridae</taxon>
        <taxon>Alligatorinae</taxon>
        <taxon>Alligator</taxon>
    </lineage>
</organism>
<evidence type="ECO:0000313" key="1">
    <source>
        <dbReference type="EMBL" id="KYO44706.1"/>
    </source>
</evidence>
<keyword evidence="2" id="KW-1185">Reference proteome</keyword>
<accession>A0A151P6K8</accession>
<sequence length="72" mass="8161">MQSSSHKKKFTSNPLKYACIKPLSNNLVGLSFETVNKPCLTTQRNFPMDQLKLTHMKDLPEVVMPSEQIPQA</sequence>
<protein>
    <submittedName>
        <fullName evidence="1">Uncharacterized protein</fullName>
    </submittedName>
</protein>
<gene>
    <name evidence="1" type="ORF">Y1Q_0016824</name>
</gene>
<evidence type="ECO:0000313" key="2">
    <source>
        <dbReference type="Proteomes" id="UP000050525"/>
    </source>
</evidence>
<comment type="caution">
    <text evidence="1">The sequence shown here is derived from an EMBL/GenBank/DDBJ whole genome shotgun (WGS) entry which is preliminary data.</text>
</comment>